<organism evidence="10 11">
    <name type="scientific">Viridothelium virens</name>
    <name type="common">Speckled blister lichen</name>
    <name type="synonym">Trypethelium virens</name>
    <dbReference type="NCBI Taxonomy" id="1048519"/>
    <lineage>
        <taxon>Eukaryota</taxon>
        <taxon>Fungi</taxon>
        <taxon>Dikarya</taxon>
        <taxon>Ascomycota</taxon>
        <taxon>Pezizomycotina</taxon>
        <taxon>Dothideomycetes</taxon>
        <taxon>Dothideomycetes incertae sedis</taxon>
        <taxon>Trypetheliales</taxon>
        <taxon>Trypetheliaceae</taxon>
        <taxon>Viridothelium</taxon>
    </lineage>
</organism>
<keyword evidence="5" id="KW-1133">Transmembrane helix</keyword>
<feature type="domain" description="Wax synthase" evidence="9">
    <location>
        <begin position="265"/>
        <end position="355"/>
    </location>
</feature>
<dbReference type="PANTHER" id="PTHR31595:SF67">
    <property type="entry name" value="WAX SYNTHASE DOMAIN-CONTAINING PROTEIN"/>
    <property type="match status" value="1"/>
</dbReference>
<keyword evidence="4" id="KW-0812">Transmembrane</keyword>
<dbReference type="GO" id="GO:0006629">
    <property type="term" value="P:lipid metabolic process"/>
    <property type="evidence" value="ECO:0007669"/>
    <property type="project" value="InterPro"/>
</dbReference>
<gene>
    <name evidence="10" type="ORF">EV356DRAFT_506088</name>
</gene>
<keyword evidence="6" id="KW-0472">Membrane</keyword>
<dbReference type="Pfam" id="PF13813">
    <property type="entry name" value="MBOAT_2"/>
    <property type="match status" value="1"/>
</dbReference>
<sequence>MAPAFGLGLIKLWSVLWTSIMILVHDCKTDFRRIDRVLYASPEKDPTDNATSTAVQTFDLTESRQRHRGSSTQITRGSNSQPVEKARDHSLLVWQDYPATSLLRRIDWVLDLYTNFRGMSWNWRIAGPPPIPDWVESRLEGHSDSGPPRKGFVAGRDGTRMYSNLHDLLVARAKTFVLGYFVMDILKNFMMHDIYFLHGDRTLPPPSFLPSPIRESYFLVQSYRLLLSMAMMYTALHTVFDLSPLFFAGLLGPTLIGVRGEPWIYPDTYGAFSTILDKGLAGWWGGWWHQTFRFAFEATAKRILQELGFDISSLSGKALQLIIAFSLSGCLHACASVTQLGQTHPITGAFSFFLLQSLGILLQILLSHQLKKIGVVERTPKILRRATNLIFTSAWLYLTAPLICDDFAAGGIWLFEPIPISPLRGLGLGIEGTGWWCWKGFPWIHWYRGQHWWQTGFIM</sequence>
<evidence type="ECO:0000256" key="7">
    <source>
        <dbReference type="SAM" id="MobiDB-lite"/>
    </source>
</evidence>
<dbReference type="AlphaFoldDB" id="A0A6A6HL70"/>
<evidence type="ECO:0000256" key="1">
    <source>
        <dbReference type="ARBA" id="ARBA00004141"/>
    </source>
</evidence>
<evidence type="ECO:0000256" key="6">
    <source>
        <dbReference type="ARBA" id="ARBA00023136"/>
    </source>
</evidence>
<dbReference type="OrthoDB" id="2796277at2759"/>
<feature type="compositionally biased region" description="Polar residues" evidence="7">
    <location>
        <begin position="48"/>
        <end position="60"/>
    </location>
</feature>
<accession>A0A6A6HL70</accession>
<evidence type="ECO:0000313" key="11">
    <source>
        <dbReference type="Proteomes" id="UP000800092"/>
    </source>
</evidence>
<dbReference type="EMBL" id="ML991775">
    <property type="protein sequence ID" value="KAF2238721.1"/>
    <property type="molecule type" value="Genomic_DNA"/>
</dbReference>
<name>A0A6A6HL70_VIRVR</name>
<evidence type="ECO:0000259" key="9">
    <source>
        <dbReference type="Pfam" id="PF13813"/>
    </source>
</evidence>
<comment type="subcellular location">
    <subcellularLocation>
        <location evidence="1">Membrane</location>
        <topology evidence="1">Multi-pass membrane protein</topology>
    </subcellularLocation>
</comment>
<evidence type="ECO:0000256" key="2">
    <source>
        <dbReference type="ARBA" id="ARBA00007282"/>
    </source>
</evidence>
<dbReference type="GO" id="GO:0016020">
    <property type="term" value="C:membrane"/>
    <property type="evidence" value="ECO:0007669"/>
    <property type="project" value="UniProtKB-SubCell"/>
</dbReference>
<feature type="chain" id="PRO_5025414616" description="Wax synthase domain-containing protein" evidence="8">
    <location>
        <begin position="30"/>
        <end position="459"/>
    </location>
</feature>
<feature type="signal peptide" evidence="8">
    <location>
        <begin position="1"/>
        <end position="29"/>
    </location>
</feature>
<protein>
    <recommendedName>
        <fullName evidence="9">Wax synthase domain-containing protein</fullName>
    </recommendedName>
</protein>
<comment type="similarity">
    <text evidence="2">Belongs to the wax synthase family.</text>
</comment>
<dbReference type="PANTHER" id="PTHR31595">
    <property type="entry name" value="LONG-CHAIN-ALCOHOL O-FATTY-ACYLTRANSFERASE 3-RELATED"/>
    <property type="match status" value="1"/>
</dbReference>
<evidence type="ECO:0000313" key="10">
    <source>
        <dbReference type="EMBL" id="KAF2238721.1"/>
    </source>
</evidence>
<dbReference type="InterPro" id="IPR044851">
    <property type="entry name" value="Wax_synthase"/>
</dbReference>
<keyword evidence="8" id="KW-0732">Signal</keyword>
<reference evidence="10" key="1">
    <citation type="journal article" date="2020" name="Stud. Mycol.">
        <title>101 Dothideomycetes genomes: a test case for predicting lifestyles and emergence of pathogens.</title>
        <authorList>
            <person name="Haridas S."/>
            <person name="Albert R."/>
            <person name="Binder M."/>
            <person name="Bloem J."/>
            <person name="Labutti K."/>
            <person name="Salamov A."/>
            <person name="Andreopoulos B."/>
            <person name="Baker S."/>
            <person name="Barry K."/>
            <person name="Bills G."/>
            <person name="Bluhm B."/>
            <person name="Cannon C."/>
            <person name="Castanera R."/>
            <person name="Culley D."/>
            <person name="Daum C."/>
            <person name="Ezra D."/>
            <person name="Gonzalez J."/>
            <person name="Henrissat B."/>
            <person name="Kuo A."/>
            <person name="Liang C."/>
            <person name="Lipzen A."/>
            <person name="Lutzoni F."/>
            <person name="Magnuson J."/>
            <person name="Mondo S."/>
            <person name="Nolan M."/>
            <person name="Ohm R."/>
            <person name="Pangilinan J."/>
            <person name="Park H.-J."/>
            <person name="Ramirez L."/>
            <person name="Alfaro M."/>
            <person name="Sun H."/>
            <person name="Tritt A."/>
            <person name="Yoshinaga Y."/>
            <person name="Zwiers L.-H."/>
            <person name="Turgeon B."/>
            <person name="Goodwin S."/>
            <person name="Spatafora J."/>
            <person name="Crous P."/>
            <person name="Grigoriev I."/>
        </authorList>
    </citation>
    <scope>NUCLEOTIDE SEQUENCE</scope>
    <source>
        <strain evidence="10">Tuck. ex Michener</strain>
    </source>
</reference>
<evidence type="ECO:0000256" key="3">
    <source>
        <dbReference type="ARBA" id="ARBA00022679"/>
    </source>
</evidence>
<feature type="region of interest" description="Disordered" evidence="7">
    <location>
        <begin position="42"/>
        <end position="83"/>
    </location>
</feature>
<dbReference type="Proteomes" id="UP000800092">
    <property type="component" value="Unassembled WGS sequence"/>
</dbReference>
<dbReference type="GO" id="GO:0008374">
    <property type="term" value="F:O-acyltransferase activity"/>
    <property type="evidence" value="ECO:0007669"/>
    <property type="project" value="InterPro"/>
</dbReference>
<dbReference type="InterPro" id="IPR032805">
    <property type="entry name" value="Wax_synthase_dom"/>
</dbReference>
<keyword evidence="3" id="KW-0808">Transferase</keyword>
<evidence type="ECO:0000256" key="5">
    <source>
        <dbReference type="ARBA" id="ARBA00022989"/>
    </source>
</evidence>
<evidence type="ECO:0000256" key="4">
    <source>
        <dbReference type="ARBA" id="ARBA00022692"/>
    </source>
</evidence>
<feature type="compositionally biased region" description="Polar residues" evidence="7">
    <location>
        <begin position="70"/>
        <end position="82"/>
    </location>
</feature>
<evidence type="ECO:0000256" key="8">
    <source>
        <dbReference type="SAM" id="SignalP"/>
    </source>
</evidence>
<keyword evidence="11" id="KW-1185">Reference proteome</keyword>
<proteinExistence type="inferred from homology"/>